<evidence type="ECO:0000256" key="1">
    <source>
        <dbReference type="ARBA" id="ARBA00004141"/>
    </source>
</evidence>
<proteinExistence type="inferred from homology"/>
<protein>
    <submittedName>
        <fullName evidence="9">CSON013729 protein</fullName>
    </submittedName>
</protein>
<dbReference type="GO" id="GO:0032977">
    <property type="term" value="F:membrane insertase activity"/>
    <property type="evidence" value="ECO:0007669"/>
    <property type="project" value="InterPro"/>
</dbReference>
<reference evidence="9" key="2">
    <citation type="submission" date="2018-07" db="EMBL/GenBank/DDBJ databases">
        <authorList>
            <person name="Quirk P.G."/>
            <person name="Krulwich T.A."/>
        </authorList>
    </citation>
    <scope>NUCLEOTIDE SEQUENCE</scope>
</reference>
<reference evidence="8" key="1">
    <citation type="submission" date="2018-04" db="EMBL/GenBank/DDBJ databases">
        <authorList>
            <person name="Go L.Y."/>
            <person name="Mitchell J.A."/>
        </authorList>
    </citation>
    <scope>NUCLEOTIDE SEQUENCE</scope>
    <source>
        <tissue evidence="8">Whole organism</tissue>
    </source>
</reference>
<dbReference type="PANTHER" id="PTHR12428">
    <property type="entry name" value="OXA1"/>
    <property type="match status" value="1"/>
</dbReference>
<dbReference type="InterPro" id="IPR028055">
    <property type="entry name" value="YidC/Oxa/ALB_C"/>
</dbReference>
<dbReference type="InterPro" id="IPR001708">
    <property type="entry name" value="YidC/ALB3/OXA1/COX18"/>
</dbReference>
<dbReference type="Pfam" id="PF02096">
    <property type="entry name" value="60KD_IMP"/>
    <property type="match status" value="1"/>
</dbReference>
<dbReference type="CDD" id="cd20069">
    <property type="entry name" value="5TM_Oxa1-like"/>
    <property type="match status" value="1"/>
</dbReference>
<dbReference type="OMA" id="WQRKRIV"/>
<keyword evidence="4 6" id="KW-0472">Membrane</keyword>
<comment type="subcellular location">
    <subcellularLocation>
        <location evidence="1 5">Membrane</location>
        <topology evidence="1 5">Multi-pass membrane protein</topology>
    </subcellularLocation>
</comment>
<dbReference type="EMBL" id="UFQS01000702">
    <property type="protein sequence ID" value="SSX06291.1"/>
    <property type="molecule type" value="Genomic_DNA"/>
</dbReference>
<feature type="domain" description="Membrane insertase YidC/Oxa/ALB C-terminal" evidence="7">
    <location>
        <begin position="73"/>
        <end position="291"/>
    </location>
</feature>
<evidence type="ECO:0000256" key="4">
    <source>
        <dbReference type="ARBA" id="ARBA00023136"/>
    </source>
</evidence>
<dbReference type="VEuPathDB" id="VectorBase:CSON013729"/>
<feature type="transmembrane region" description="Helical" evidence="6">
    <location>
        <begin position="255"/>
        <end position="279"/>
    </location>
</feature>
<evidence type="ECO:0000313" key="9">
    <source>
        <dbReference type="EMBL" id="SSX26645.1"/>
    </source>
</evidence>
<evidence type="ECO:0000313" key="8">
    <source>
        <dbReference type="EMBL" id="SSX06291.1"/>
    </source>
</evidence>
<gene>
    <name evidence="9" type="primary">CSON013729</name>
</gene>
<dbReference type="GO" id="GO:0033617">
    <property type="term" value="P:mitochondrial respiratory chain complex IV assembly"/>
    <property type="evidence" value="ECO:0007669"/>
    <property type="project" value="TreeGrafter"/>
</dbReference>
<evidence type="ECO:0000259" key="7">
    <source>
        <dbReference type="Pfam" id="PF02096"/>
    </source>
</evidence>
<accession>A0A336M8U8</accession>
<keyword evidence="2 5" id="KW-0812">Transmembrane</keyword>
<evidence type="ECO:0000256" key="5">
    <source>
        <dbReference type="RuleBase" id="RU003945"/>
    </source>
</evidence>
<name>A0A336M8U8_CULSO</name>
<feature type="transmembrane region" description="Helical" evidence="6">
    <location>
        <begin position="73"/>
        <end position="95"/>
    </location>
</feature>
<evidence type="ECO:0000256" key="6">
    <source>
        <dbReference type="SAM" id="Phobius"/>
    </source>
</evidence>
<dbReference type="AlphaFoldDB" id="A0A336M8U8"/>
<comment type="similarity">
    <text evidence="5">Belongs to the OXA1/ALB3/YidC family.</text>
</comment>
<organism evidence="9">
    <name type="scientific">Culicoides sonorensis</name>
    <name type="common">Biting midge</name>
    <dbReference type="NCBI Taxonomy" id="179676"/>
    <lineage>
        <taxon>Eukaryota</taxon>
        <taxon>Metazoa</taxon>
        <taxon>Ecdysozoa</taxon>
        <taxon>Arthropoda</taxon>
        <taxon>Hexapoda</taxon>
        <taxon>Insecta</taxon>
        <taxon>Pterygota</taxon>
        <taxon>Neoptera</taxon>
        <taxon>Endopterygota</taxon>
        <taxon>Diptera</taxon>
        <taxon>Nematocera</taxon>
        <taxon>Chironomoidea</taxon>
        <taxon>Ceratopogonidae</taxon>
        <taxon>Ceratopogoninae</taxon>
        <taxon>Culicoides</taxon>
        <taxon>Monoculicoides</taxon>
    </lineage>
</organism>
<dbReference type="GO" id="GO:0005743">
    <property type="term" value="C:mitochondrial inner membrane"/>
    <property type="evidence" value="ECO:0007669"/>
    <property type="project" value="TreeGrafter"/>
</dbReference>
<keyword evidence="3 6" id="KW-1133">Transmembrane helix</keyword>
<dbReference type="EMBL" id="UFQT01000702">
    <property type="protein sequence ID" value="SSX26645.1"/>
    <property type="molecule type" value="Genomic_DNA"/>
</dbReference>
<evidence type="ECO:0000256" key="3">
    <source>
        <dbReference type="ARBA" id="ARBA00022989"/>
    </source>
</evidence>
<dbReference type="GO" id="GO:0032979">
    <property type="term" value="P:protein insertion into mitochondrial inner membrane from matrix"/>
    <property type="evidence" value="ECO:0007669"/>
    <property type="project" value="TreeGrafter"/>
</dbReference>
<sequence length="328" mass="37445">MFRSLSVTRFGTGSNLFLKKVNYYESHYQINVVRNFNYAASVQSIWKSMSESTPVHYVQEGLVTFHDTTGLPWWATIIISTITLRTLITLPLTVYQYKVMGRLEKIGQEFPKVLEELKKETAYAVKKFNWTEKQAKVMFAHSARKQWNNLVIRDNCHPAKTAVTIWFQLPLWVIQSVAIRNIVYCMPDPNSIEAKMTLAELTVGGFGWIPNLTEVDASYILPVTLGIVNLLVIQIQTSIRKTGPPSKLQNIATNAFRVLSIVMVPIAATVPSCLCLYWVSSSMYGLGQNLAFISPRIRRLFGVPQLSHLPRENPYRNLVHRMFNKKET</sequence>
<dbReference type="PANTHER" id="PTHR12428:SF65">
    <property type="entry name" value="CYTOCHROME C OXIDASE ASSEMBLY PROTEIN COX18, MITOCHONDRIAL"/>
    <property type="match status" value="1"/>
</dbReference>
<evidence type="ECO:0000256" key="2">
    <source>
        <dbReference type="ARBA" id="ARBA00022692"/>
    </source>
</evidence>